<comment type="caution">
    <text evidence="6">The sequence shown here is derived from an EMBL/GenBank/DDBJ whole genome shotgun (WGS) entry which is preliminary data.</text>
</comment>
<protein>
    <recommendedName>
        <fullName evidence="2">DNA-3-methyladenine glycosylase II</fullName>
        <ecNumber evidence="2">3.2.2.21</ecNumber>
    </recommendedName>
</protein>
<dbReference type="Proteomes" id="UP001595379">
    <property type="component" value="Unassembled WGS sequence"/>
</dbReference>
<evidence type="ECO:0000256" key="4">
    <source>
        <dbReference type="ARBA" id="ARBA00023204"/>
    </source>
</evidence>
<evidence type="ECO:0000259" key="5">
    <source>
        <dbReference type="SMART" id="SM00478"/>
    </source>
</evidence>
<keyword evidence="7" id="KW-1185">Reference proteome</keyword>
<dbReference type="PANTHER" id="PTHR43003:SF5">
    <property type="entry name" value="DNA-3-METHYLADENINE GLYCOSYLASE"/>
    <property type="match status" value="1"/>
</dbReference>
<dbReference type="InterPro" id="IPR011257">
    <property type="entry name" value="DNA_glycosylase"/>
</dbReference>
<dbReference type="InterPro" id="IPR051912">
    <property type="entry name" value="Alkylbase_DNA_Glycosylase/TA"/>
</dbReference>
<dbReference type="RefSeq" id="WP_343163150.1">
    <property type="nucleotide sequence ID" value="NZ_JBHRSV010000028.1"/>
</dbReference>
<name>A0ABV7A077_9PROT</name>
<keyword evidence="3" id="KW-0227">DNA damage</keyword>
<comment type="catalytic activity">
    <reaction evidence="1">
        <text>Hydrolysis of alkylated DNA, releasing 3-methyladenine, 3-methylguanine, 7-methylguanine and 7-methyladenine.</text>
        <dbReference type="EC" id="3.2.2.21"/>
    </reaction>
</comment>
<organism evidence="6 7">
    <name type="scientific">Hyphobacterium vulgare</name>
    <dbReference type="NCBI Taxonomy" id="1736751"/>
    <lineage>
        <taxon>Bacteria</taxon>
        <taxon>Pseudomonadati</taxon>
        <taxon>Pseudomonadota</taxon>
        <taxon>Alphaproteobacteria</taxon>
        <taxon>Maricaulales</taxon>
        <taxon>Maricaulaceae</taxon>
        <taxon>Hyphobacterium</taxon>
    </lineage>
</organism>
<dbReference type="SMART" id="SM00478">
    <property type="entry name" value="ENDO3c"/>
    <property type="match status" value="1"/>
</dbReference>
<dbReference type="Gene3D" id="1.10.340.30">
    <property type="entry name" value="Hypothetical protein, domain 2"/>
    <property type="match status" value="1"/>
</dbReference>
<evidence type="ECO:0000313" key="7">
    <source>
        <dbReference type="Proteomes" id="UP001595379"/>
    </source>
</evidence>
<keyword evidence="4" id="KW-0234">DNA repair</keyword>
<evidence type="ECO:0000256" key="1">
    <source>
        <dbReference type="ARBA" id="ARBA00000086"/>
    </source>
</evidence>
<evidence type="ECO:0000256" key="3">
    <source>
        <dbReference type="ARBA" id="ARBA00022763"/>
    </source>
</evidence>
<reference evidence="7" key="1">
    <citation type="journal article" date="2019" name="Int. J. Syst. Evol. Microbiol.">
        <title>The Global Catalogue of Microorganisms (GCM) 10K type strain sequencing project: providing services to taxonomists for standard genome sequencing and annotation.</title>
        <authorList>
            <consortium name="The Broad Institute Genomics Platform"/>
            <consortium name="The Broad Institute Genome Sequencing Center for Infectious Disease"/>
            <person name="Wu L."/>
            <person name="Ma J."/>
        </authorList>
    </citation>
    <scope>NUCLEOTIDE SEQUENCE [LARGE SCALE GENOMIC DNA]</scope>
    <source>
        <strain evidence="7">KCTC 52487</strain>
    </source>
</reference>
<dbReference type="EC" id="3.2.2.21" evidence="2"/>
<feature type="domain" description="HhH-GPD" evidence="5">
    <location>
        <begin position="50"/>
        <end position="199"/>
    </location>
</feature>
<dbReference type="Gene3D" id="1.10.1670.40">
    <property type="match status" value="1"/>
</dbReference>
<accession>A0ABV7A077</accession>
<dbReference type="InterPro" id="IPR003265">
    <property type="entry name" value="HhH-GPD_domain"/>
</dbReference>
<sequence>MPHRAIHARFVETAAPLSADLARAIERAGPLELPNRADLPLAEYLCRAIAGQQLSVKAARTIWGRVEASAEGRPLVGHFHEGNTELLRTCGLSGAKTKSMIAIAAAARDGALDAEKMRGLTTPERAARLTAIWGVGQWTADMLNIFWFGDPDVWPDGDVAARKTLQRLTSPRRKSVRTAERFAPHRSYLALYMWTHCDAPPDQ</sequence>
<gene>
    <name evidence="6" type="ORF">ACFOOR_13705</name>
</gene>
<dbReference type="EMBL" id="JBHRSV010000028">
    <property type="protein sequence ID" value="MFC2927166.1"/>
    <property type="molecule type" value="Genomic_DNA"/>
</dbReference>
<dbReference type="PANTHER" id="PTHR43003">
    <property type="entry name" value="DNA-3-METHYLADENINE GLYCOSYLASE"/>
    <property type="match status" value="1"/>
</dbReference>
<proteinExistence type="predicted"/>
<dbReference type="SUPFAM" id="SSF48150">
    <property type="entry name" value="DNA-glycosylase"/>
    <property type="match status" value="1"/>
</dbReference>
<evidence type="ECO:0000313" key="6">
    <source>
        <dbReference type="EMBL" id="MFC2927166.1"/>
    </source>
</evidence>
<evidence type="ECO:0000256" key="2">
    <source>
        <dbReference type="ARBA" id="ARBA00012000"/>
    </source>
</evidence>